<feature type="region of interest" description="Disordered" evidence="1">
    <location>
        <begin position="24"/>
        <end position="63"/>
    </location>
</feature>
<protein>
    <submittedName>
        <fullName evidence="2">Uncharacterized protein</fullName>
    </submittedName>
</protein>
<name>A0A2M9D649_9MICO</name>
<organism evidence="2 3">
    <name type="scientific">Salinibacterium amurskyense</name>
    <dbReference type="NCBI Taxonomy" id="205941"/>
    <lineage>
        <taxon>Bacteria</taxon>
        <taxon>Bacillati</taxon>
        <taxon>Actinomycetota</taxon>
        <taxon>Actinomycetes</taxon>
        <taxon>Micrococcales</taxon>
        <taxon>Microbacteriaceae</taxon>
        <taxon>Salinibacterium</taxon>
    </lineage>
</organism>
<dbReference type="AlphaFoldDB" id="A0A2M9D649"/>
<dbReference type="EMBL" id="PGFH01000001">
    <property type="protein sequence ID" value="PJJ81176.1"/>
    <property type="molecule type" value="Genomic_DNA"/>
</dbReference>
<dbReference type="OrthoDB" id="9925838at2"/>
<evidence type="ECO:0000313" key="3">
    <source>
        <dbReference type="Proteomes" id="UP000231742"/>
    </source>
</evidence>
<dbReference type="Proteomes" id="UP000231742">
    <property type="component" value="Unassembled WGS sequence"/>
</dbReference>
<evidence type="ECO:0000256" key="1">
    <source>
        <dbReference type="SAM" id="MobiDB-lite"/>
    </source>
</evidence>
<comment type="caution">
    <text evidence="2">The sequence shown here is derived from an EMBL/GenBank/DDBJ whole genome shotgun (WGS) entry which is preliminary data.</text>
</comment>
<feature type="compositionally biased region" description="Polar residues" evidence="1">
    <location>
        <begin position="54"/>
        <end position="63"/>
    </location>
</feature>
<reference evidence="2 3" key="1">
    <citation type="submission" date="2017-11" db="EMBL/GenBank/DDBJ databases">
        <title>Genomic Encyclopedia of Archaeal and Bacterial Type Strains, Phase II (KMG-II): From Individual Species to Whole Genera.</title>
        <authorList>
            <person name="Goeker M."/>
        </authorList>
    </citation>
    <scope>NUCLEOTIDE SEQUENCE [LARGE SCALE GENOMIC DNA]</scope>
    <source>
        <strain evidence="2 3">DSM 16400</strain>
    </source>
</reference>
<proteinExistence type="predicted"/>
<evidence type="ECO:0000313" key="2">
    <source>
        <dbReference type="EMBL" id="PJJ81176.1"/>
    </source>
</evidence>
<sequence length="63" mass="6582">MSKFTVLLYRLGATAANIAQSVVQANGGGNGDPQVFDETSKRKRKRDAAGDSNPEASSEANPS</sequence>
<gene>
    <name evidence="2" type="ORF">CLV85_0347</name>
</gene>
<accession>A0A2M9D649</accession>
<dbReference type="RefSeq" id="WP_100387886.1">
    <property type="nucleotide sequence ID" value="NZ_BMZU01000001.1"/>
</dbReference>
<keyword evidence="3" id="KW-1185">Reference proteome</keyword>